<feature type="domain" description="Sugar-binding" evidence="5">
    <location>
        <begin position="60"/>
        <end position="311"/>
    </location>
</feature>
<dbReference type="GO" id="GO:0003700">
    <property type="term" value="F:DNA-binding transcription factor activity"/>
    <property type="evidence" value="ECO:0007669"/>
    <property type="project" value="InterPro"/>
</dbReference>
<protein>
    <submittedName>
        <fullName evidence="7">Deoxyribonucleoside regulator</fullName>
    </submittedName>
</protein>
<reference evidence="8" key="1">
    <citation type="submission" date="2017-04" db="EMBL/GenBank/DDBJ databases">
        <authorList>
            <person name="Varghese N."/>
            <person name="Submissions S."/>
        </authorList>
    </citation>
    <scope>NUCLEOTIDE SEQUENCE [LARGE SCALE GENOMIC DNA]</scope>
    <source>
        <strain evidence="8">DSM 21500</strain>
    </source>
</reference>
<keyword evidence="4" id="KW-0804">Transcription</keyword>
<sequence>MNDNRYHQIIQVAKLYYQHGKNQQEIAQTMNMSRPTISRLLNEAIEKGIVTFTIHDDNNTIITLQEDLKAKYHLKTVKIANVVSEDYDYLLKDLGILTADYIQQIVEPGDIIGVSWGRTIFEVSKHLTKSHLQDVSVVQLKGGVSQSAKPTYSYETIENFAQAFNTEPILLNLPVIFDSQMVKETIETDSHIESVLNLGKQASIGIFTVGTVRKNARLFQLNYLDKDKITTLQSQAVGDICSRFFDENGNIVDQELNARTIGLELSDLKAKEHAILVAGGTHKFPAIQAALNGGYCNELVTDRFTAEQLLSVD</sequence>
<dbReference type="InterPro" id="IPR036390">
    <property type="entry name" value="WH_DNA-bd_sf"/>
</dbReference>
<gene>
    <name evidence="7" type="ORF">SAMN04487984_0329</name>
</gene>
<accession>A0A1W1Y491</accession>
<dbReference type="GO" id="GO:0030246">
    <property type="term" value="F:carbohydrate binding"/>
    <property type="evidence" value="ECO:0007669"/>
    <property type="project" value="InterPro"/>
</dbReference>
<keyword evidence="3" id="KW-0238">DNA-binding</keyword>
<comment type="similarity">
    <text evidence="1">Belongs to the SorC transcriptional regulatory family.</text>
</comment>
<evidence type="ECO:0000256" key="2">
    <source>
        <dbReference type="ARBA" id="ARBA00023015"/>
    </source>
</evidence>
<dbReference type="STRING" id="371602.SAMN04487984_0329"/>
<evidence type="ECO:0000313" key="7">
    <source>
        <dbReference type="EMBL" id="SMC30959.1"/>
    </source>
</evidence>
<dbReference type="RefSeq" id="WP_084097927.1">
    <property type="nucleotide sequence ID" value="NZ_FWXK01000001.1"/>
</dbReference>
<evidence type="ECO:0000256" key="3">
    <source>
        <dbReference type="ARBA" id="ARBA00023125"/>
    </source>
</evidence>
<dbReference type="SUPFAM" id="SSF100950">
    <property type="entry name" value="NagB/RpiA/CoA transferase-like"/>
    <property type="match status" value="1"/>
</dbReference>
<evidence type="ECO:0000259" key="5">
    <source>
        <dbReference type="Pfam" id="PF04198"/>
    </source>
</evidence>
<dbReference type="GO" id="GO:0003677">
    <property type="term" value="F:DNA binding"/>
    <property type="evidence" value="ECO:0007669"/>
    <property type="project" value="UniProtKB-KW"/>
</dbReference>
<proteinExistence type="inferred from homology"/>
<name>A0A1W1Y491_9LACT</name>
<dbReference type="SUPFAM" id="SSF46785">
    <property type="entry name" value="Winged helix' DNA-binding domain"/>
    <property type="match status" value="1"/>
</dbReference>
<dbReference type="InterPro" id="IPR037171">
    <property type="entry name" value="NagB/RpiA_transferase-like"/>
</dbReference>
<dbReference type="AlphaFoldDB" id="A0A1W1Y491"/>
<keyword evidence="2" id="KW-0805">Transcription regulation</keyword>
<dbReference type="InterPro" id="IPR036388">
    <property type="entry name" value="WH-like_DNA-bd_sf"/>
</dbReference>
<dbReference type="Gene3D" id="1.10.10.10">
    <property type="entry name" value="Winged helix-like DNA-binding domain superfamily/Winged helix DNA-binding domain"/>
    <property type="match status" value="1"/>
</dbReference>
<organism evidence="7 8">
    <name type="scientific">Aerococcus suis</name>
    <dbReference type="NCBI Taxonomy" id="371602"/>
    <lineage>
        <taxon>Bacteria</taxon>
        <taxon>Bacillati</taxon>
        <taxon>Bacillota</taxon>
        <taxon>Bacilli</taxon>
        <taxon>Lactobacillales</taxon>
        <taxon>Aerococcaceae</taxon>
        <taxon>Aerococcus</taxon>
    </lineage>
</organism>
<dbReference type="InterPro" id="IPR051054">
    <property type="entry name" value="SorC_transcr_regulators"/>
</dbReference>
<feature type="domain" description="RNA polymerase sigma-70 region 4" evidence="6">
    <location>
        <begin position="14"/>
        <end position="47"/>
    </location>
</feature>
<evidence type="ECO:0000313" key="8">
    <source>
        <dbReference type="Proteomes" id="UP000243884"/>
    </source>
</evidence>
<dbReference type="OrthoDB" id="58802at2"/>
<evidence type="ECO:0000259" key="6">
    <source>
        <dbReference type="Pfam" id="PF04545"/>
    </source>
</evidence>
<evidence type="ECO:0000256" key="1">
    <source>
        <dbReference type="ARBA" id="ARBA00010466"/>
    </source>
</evidence>
<dbReference type="Gene3D" id="3.40.50.1360">
    <property type="match status" value="1"/>
</dbReference>
<dbReference type="Pfam" id="PF04545">
    <property type="entry name" value="Sigma70_r4"/>
    <property type="match status" value="1"/>
</dbReference>
<keyword evidence="8" id="KW-1185">Reference proteome</keyword>
<dbReference type="GO" id="GO:0006352">
    <property type="term" value="P:DNA-templated transcription initiation"/>
    <property type="evidence" value="ECO:0007669"/>
    <property type="project" value="InterPro"/>
</dbReference>
<dbReference type="EMBL" id="FWXK01000001">
    <property type="protein sequence ID" value="SMC30959.1"/>
    <property type="molecule type" value="Genomic_DNA"/>
</dbReference>
<dbReference type="PANTHER" id="PTHR34294">
    <property type="entry name" value="TRANSCRIPTIONAL REGULATOR-RELATED"/>
    <property type="match status" value="1"/>
</dbReference>
<dbReference type="PANTHER" id="PTHR34294:SF1">
    <property type="entry name" value="TRANSCRIPTIONAL REGULATOR LSRR"/>
    <property type="match status" value="1"/>
</dbReference>
<dbReference type="InterPro" id="IPR007324">
    <property type="entry name" value="Sugar-bd_dom_put"/>
</dbReference>
<dbReference type="Pfam" id="PF04198">
    <property type="entry name" value="Sugar-bind"/>
    <property type="match status" value="1"/>
</dbReference>
<evidence type="ECO:0000256" key="4">
    <source>
        <dbReference type="ARBA" id="ARBA00023163"/>
    </source>
</evidence>
<dbReference type="Proteomes" id="UP000243884">
    <property type="component" value="Unassembled WGS sequence"/>
</dbReference>
<dbReference type="InterPro" id="IPR007630">
    <property type="entry name" value="RNA_pol_sigma70_r4"/>
</dbReference>